<organism evidence="8 9">
    <name type="scientific">Dioscorea zingiberensis</name>
    <dbReference type="NCBI Taxonomy" id="325984"/>
    <lineage>
        <taxon>Eukaryota</taxon>
        <taxon>Viridiplantae</taxon>
        <taxon>Streptophyta</taxon>
        <taxon>Embryophyta</taxon>
        <taxon>Tracheophyta</taxon>
        <taxon>Spermatophyta</taxon>
        <taxon>Magnoliopsida</taxon>
        <taxon>Liliopsida</taxon>
        <taxon>Dioscoreales</taxon>
        <taxon>Dioscoreaceae</taxon>
        <taxon>Dioscorea</taxon>
    </lineage>
</organism>
<comment type="caution">
    <text evidence="8">The sequence shown here is derived from an EMBL/GenBank/DDBJ whole genome shotgun (WGS) entry which is preliminary data.</text>
</comment>
<feature type="chain" id="PRO_5040045637" description="Protein EXORDIUM-like 2" evidence="6">
    <location>
        <begin position="19"/>
        <end position="304"/>
    </location>
</feature>
<evidence type="ECO:0000313" key="9">
    <source>
        <dbReference type="Proteomes" id="UP001085076"/>
    </source>
</evidence>
<dbReference type="Pfam" id="PF04674">
    <property type="entry name" value="Phi_1"/>
    <property type="match status" value="1"/>
</dbReference>
<dbReference type="EMBL" id="JAGGNH010000002">
    <property type="protein sequence ID" value="KAJ0981389.1"/>
    <property type="molecule type" value="Genomic_DNA"/>
</dbReference>
<keyword evidence="2" id="KW-0052">Apoplast</keyword>
<protein>
    <recommendedName>
        <fullName evidence="10">Protein EXORDIUM-like 2</fullName>
    </recommendedName>
</protein>
<dbReference type="GO" id="GO:0048046">
    <property type="term" value="C:apoplast"/>
    <property type="evidence" value="ECO:0007669"/>
    <property type="project" value="UniProtKB-SubCell"/>
</dbReference>
<reference evidence="8" key="2">
    <citation type="journal article" date="2022" name="Hortic Res">
        <title>The genome of Dioscorea zingiberensis sheds light on the biosynthesis, origin and evolution of the medicinally important diosgenin saponins.</title>
        <authorList>
            <person name="Li Y."/>
            <person name="Tan C."/>
            <person name="Li Z."/>
            <person name="Guo J."/>
            <person name="Li S."/>
            <person name="Chen X."/>
            <person name="Wang C."/>
            <person name="Dai X."/>
            <person name="Yang H."/>
            <person name="Song W."/>
            <person name="Hou L."/>
            <person name="Xu J."/>
            <person name="Tong Z."/>
            <person name="Xu A."/>
            <person name="Yuan X."/>
            <person name="Wang W."/>
            <person name="Yang Q."/>
            <person name="Chen L."/>
            <person name="Sun Z."/>
            <person name="Wang K."/>
            <person name="Pan B."/>
            <person name="Chen J."/>
            <person name="Bao Y."/>
            <person name="Liu F."/>
            <person name="Qi X."/>
            <person name="Gang D.R."/>
            <person name="Wen J."/>
            <person name="Li J."/>
        </authorList>
    </citation>
    <scope>NUCLEOTIDE SEQUENCE</scope>
    <source>
        <strain evidence="8">Dzin_1.0</strain>
    </source>
</reference>
<evidence type="ECO:0000256" key="5">
    <source>
        <dbReference type="ARBA" id="ARBA00023591"/>
    </source>
</evidence>
<dbReference type="PANTHER" id="PTHR31279">
    <property type="entry name" value="PROTEIN EXORDIUM-LIKE 5"/>
    <property type="match status" value="1"/>
</dbReference>
<keyword evidence="3" id="KW-0964">Secreted</keyword>
<keyword evidence="4 6" id="KW-0732">Signal</keyword>
<evidence type="ECO:0000256" key="4">
    <source>
        <dbReference type="ARBA" id="ARBA00022729"/>
    </source>
</evidence>
<dbReference type="Proteomes" id="UP001085076">
    <property type="component" value="Miscellaneous, Linkage group lg02"/>
</dbReference>
<evidence type="ECO:0000256" key="3">
    <source>
        <dbReference type="ARBA" id="ARBA00022525"/>
    </source>
</evidence>
<reference evidence="8" key="1">
    <citation type="submission" date="2021-03" db="EMBL/GenBank/DDBJ databases">
        <authorList>
            <person name="Li Z."/>
            <person name="Yang C."/>
        </authorList>
    </citation>
    <scope>NUCLEOTIDE SEQUENCE</scope>
    <source>
        <strain evidence="8">Dzin_1.0</strain>
        <tissue evidence="8">Leaf</tissue>
    </source>
</reference>
<name>A0A9D5CYM3_9LILI</name>
<gene>
    <name evidence="7" type="ORF">J5N97_009643</name>
    <name evidence="8" type="ORF">J5N97_009644</name>
</gene>
<dbReference type="OrthoDB" id="2017091at2759"/>
<accession>A0A9D5CYM3</accession>
<evidence type="ECO:0000256" key="6">
    <source>
        <dbReference type="SAM" id="SignalP"/>
    </source>
</evidence>
<comment type="subcellular location">
    <subcellularLocation>
        <location evidence="1">Secreted</location>
        <location evidence="1">Extracellular space</location>
        <location evidence="1">Apoplast</location>
    </subcellularLocation>
</comment>
<evidence type="ECO:0000313" key="8">
    <source>
        <dbReference type="EMBL" id="KAJ0981389.1"/>
    </source>
</evidence>
<evidence type="ECO:0000256" key="2">
    <source>
        <dbReference type="ARBA" id="ARBA00022523"/>
    </source>
</evidence>
<dbReference type="InterPro" id="IPR006766">
    <property type="entry name" value="EXORDIUM-like"/>
</dbReference>
<feature type="signal peptide" evidence="6">
    <location>
        <begin position="1"/>
        <end position="18"/>
    </location>
</feature>
<keyword evidence="9" id="KW-1185">Reference proteome</keyword>
<evidence type="ECO:0000256" key="1">
    <source>
        <dbReference type="ARBA" id="ARBA00004271"/>
    </source>
</evidence>
<evidence type="ECO:0008006" key="10">
    <source>
        <dbReference type="Google" id="ProtNLM"/>
    </source>
</evidence>
<dbReference type="AlphaFoldDB" id="A0A9D5CYM3"/>
<proteinExistence type="inferred from homology"/>
<sequence length="304" mass="32524">MAPLLLCLLTLLFHSTTATTTPRKLILVQQQPLVLQYHNGPLLTGNLTVRLLWYGSFSAAHRGAVSDFILSLSSTSRLPSPSVADWWSTTTAYRRRPIALSLGPQLIDDRYSLGKSLSSSDLLSLASRGPHRSSITAILTSSDVTVEGFCSSRCATHSSAPSHPNRPRSAKFPFLWVGDSSNQCPGQCAWPFHQPIYGPQTPPLIPPNADVGIDGMIINLGTVLAGAVTNPFQSGFFQGPPEAPLEAVTACTGVFGSGAYPGYPGRVLSDRTTGSSFNAYGINGRKYLLPSMWDPSTSQCSTLV</sequence>
<dbReference type="PANTHER" id="PTHR31279:SF3">
    <property type="entry name" value="PROTEIN EXORDIUM-LIKE 2"/>
    <property type="match status" value="1"/>
</dbReference>
<evidence type="ECO:0000313" key="7">
    <source>
        <dbReference type="EMBL" id="KAJ0981388.1"/>
    </source>
</evidence>
<dbReference type="EMBL" id="JAGGNH010000002">
    <property type="protein sequence ID" value="KAJ0981388.1"/>
    <property type="molecule type" value="Genomic_DNA"/>
</dbReference>
<comment type="similarity">
    <text evidence="5">Belongs to the EXORDIUM family.</text>
</comment>